<proteinExistence type="predicted"/>
<evidence type="ECO:0008006" key="3">
    <source>
        <dbReference type="Google" id="ProtNLM"/>
    </source>
</evidence>
<organism evidence="1 2">
    <name type="scientific">Flavobacterium plurextorum</name>
    <dbReference type="NCBI Taxonomy" id="1114867"/>
    <lineage>
        <taxon>Bacteria</taxon>
        <taxon>Pseudomonadati</taxon>
        <taxon>Bacteroidota</taxon>
        <taxon>Flavobacteriia</taxon>
        <taxon>Flavobacteriales</taxon>
        <taxon>Flavobacteriaceae</taxon>
        <taxon>Flavobacterium</taxon>
    </lineage>
</organism>
<dbReference type="EMBL" id="MUHD01000012">
    <property type="protein sequence ID" value="OXB09368.1"/>
    <property type="molecule type" value="Genomic_DNA"/>
</dbReference>
<evidence type="ECO:0000313" key="1">
    <source>
        <dbReference type="EMBL" id="OXB09368.1"/>
    </source>
</evidence>
<comment type="caution">
    <text evidence="1">The sequence shown here is derived from an EMBL/GenBank/DDBJ whole genome shotgun (WGS) entry which is preliminary data.</text>
</comment>
<evidence type="ECO:0000313" key="2">
    <source>
        <dbReference type="Proteomes" id="UP000198381"/>
    </source>
</evidence>
<dbReference type="Proteomes" id="UP000198381">
    <property type="component" value="Unassembled WGS sequence"/>
</dbReference>
<protein>
    <recommendedName>
        <fullName evidence="3">Lipoprotein</fullName>
    </recommendedName>
</protein>
<reference evidence="1 2" key="1">
    <citation type="submission" date="2016-11" db="EMBL/GenBank/DDBJ databases">
        <title>Whole genomes of Flavobacteriaceae.</title>
        <authorList>
            <person name="Stine C."/>
            <person name="Li C."/>
            <person name="Tadesse D."/>
        </authorList>
    </citation>
    <scope>NUCLEOTIDE SEQUENCE [LARGE SCALE GENOMIC DNA]</scope>
    <source>
        <strain evidence="1 2">CCUG 60112</strain>
    </source>
</reference>
<name>A0ABX4CWN7_9FLAO</name>
<keyword evidence="2" id="KW-1185">Reference proteome</keyword>
<dbReference type="RefSeq" id="WP_089057225.1">
    <property type="nucleotide sequence ID" value="NZ_MUHD01000012.1"/>
</dbReference>
<gene>
    <name evidence="1" type="ORF">B0A81_06245</name>
</gene>
<accession>A0ABX4CWN7</accession>
<sequence>MLSCKKKDPIEVKQISTNEKVTIEGSYIEGKTLKRCFLLSIPVEFEITINSSINSISWIYYIDRRVLDKDYFDFEVYNKIDKTKQIFKILPKDSTDTIFPINKKINLLIKNKRHLLSEKETKELLKKYHIFKSIDNLKSGDIIELVSCDKFREDNNEPINDYEKSGDKIYFFARIRGQENFRLRQRIEWYDVNM</sequence>